<organism evidence="1 2">
    <name type="scientific">Laticauda laticaudata</name>
    <name type="common">Blue-ringed sea krait</name>
    <name type="synonym">Blue-lipped sea krait</name>
    <dbReference type="NCBI Taxonomy" id="8630"/>
    <lineage>
        <taxon>Eukaryota</taxon>
        <taxon>Metazoa</taxon>
        <taxon>Chordata</taxon>
        <taxon>Craniata</taxon>
        <taxon>Vertebrata</taxon>
        <taxon>Euteleostomi</taxon>
        <taxon>Lepidosauria</taxon>
        <taxon>Squamata</taxon>
        <taxon>Bifurcata</taxon>
        <taxon>Unidentata</taxon>
        <taxon>Episquamata</taxon>
        <taxon>Toxicofera</taxon>
        <taxon>Serpentes</taxon>
        <taxon>Colubroidea</taxon>
        <taxon>Elapidae</taxon>
        <taxon>Laticaudinae</taxon>
        <taxon>Laticauda</taxon>
    </lineage>
</organism>
<evidence type="ECO:0000313" key="1">
    <source>
        <dbReference type="Ensembl" id="ENSLLTP00000018648.1"/>
    </source>
</evidence>
<dbReference type="Ensembl" id="ENSLLTT00000019342.1">
    <property type="protein sequence ID" value="ENSLLTP00000018648.1"/>
    <property type="gene ID" value="ENSLLTG00000014078.1"/>
</dbReference>
<proteinExistence type="predicted"/>
<keyword evidence="2" id="KW-1185">Reference proteome</keyword>
<dbReference type="Proteomes" id="UP000694406">
    <property type="component" value="Unplaced"/>
</dbReference>
<sequence length="172" mass="18597">GQPLAATGRVLGSPSPAAGPRSDESLALIAQSRAFLSFHLILLYVDKVLDKIIPQCVPDALIFLKSHKSIFQLQRDHACFCLLECEFSLYPIQTCCDRSREYQIRVGCGRAQLIFYPGALVTMILDVKCTAVVIPRSLGNHSLFGAFATPAIPFAAGDGGGHQAAKSCRMCQ</sequence>
<dbReference type="AlphaFoldDB" id="A0A8C5SIT8"/>
<reference evidence="1" key="1">
    <citation type="submission" date="2025-08" db="UniProtKB">
        <authorList>
            <consortium name="Ensembl"/>
        </authorList>
    </citation>
    <scope>IDENTIFICATION</scope>
</reference>
<accession>A0A8C5SIT8</accession>
<reference evidence="1" key="2">
    <citation type="submission" date="2025-09" db="UniProtKB">
        <authorList>
            <consortium name="Ensembl"/>
        </authorList>
    </citation>
    <scope>IDENTIFICATION</scope>
</reference>
<name>A0A8C5SIT8_LATLA</name>
<protein>
    <submittedName>
        <fullName evidence="1">Uncharacterized protein</fullName>
    </submittedName>
</protein>
<evidence type="ECO:0000313" key="2">
    <source>
        <dbReference type="Proteomes" id="UP000694406"/>
    </source>
</evidence>